<organism evidence="1 2">
    <name type="scientific">Xenopus laevis</name>
    <name type="common">African clawed frog</name>
    <dbReference type="NCBI Taxonomy" id="8355"/>
    <lineage>
        <taxon>Eukaryota</taxon>
        <taxon>Metazoa</taxon>
        <taxon>Chordata</taxon>
        <taxon>Craniata</taxon>
        <taxon>Vertebrata</taxon>
        <taxon>Euteleostomi</taxon>
        <taxon>Amphibia</taxon>
        <taxon>Batrachia</taxon>
        <taxon>Anura</taxon>
        <taxon>Pipoidea</taxon>
        <taxon>Pipidae</taxon>
        <taxon>Xenopodinae</taxon>
        <taxon>Xenopus</taxon>
        <taxon>Xenopus</taxon>
    </lineage>
</organism>
<dbReference type="OMA" id="FCADTYG"/>
<feature type="non-terminal residue" evidence="1">
    <location>
        <position position="1"/>
    </location>
</feature>
<sequence>MWIPTEHEKFGV</sequence>
<name>A0A974HRA6_XENLA</name>
<evidence type="ECO:0000313" key="1">
    <source>
        <dbReference type="EMBL" id="OCT87395.1"/>
    </source>
</evidence>
<reference evidence="2" key="1">
    <citation type="journal article" date="2016" name="Nature">
        <title>Genome evolution in the allotetraploid frog Xenopus laevis.</title>
        <authorList>
            <person name="Session A.M."/>
            <person name="Uno Y."/>
            <person name="Kwon T."/>
            <person name="Chapman J.A."/>
            <person name="Toyoda A."/>
            <person name="Takahashi S."/>
            <person name="Fukui A."/>
            <person name="Hikosaka A."/>
            <person name="Suzuki A."/>
            <person name="Kondo M."/>
            <person name="van Heeringen S.J."/>
            <person name="Quigley I."/>
            <person name="Heinz S."/>
            <person name="Ogino H."/>
            <person name="Ochi H."/>
            <person name="Hellsten U."/>
            <person name="Lyons J.B."/>
            <person name="Simakov O."/>
            <person name="Putnam N."/>
            <person name="Stites J."/>
            <person name="Kuroki Y."/>
            <person name="Tanaka T."/>
            <person name="Michiue T."/>
            <person name="Watanabe M."/>
            <person name="Bogdanovic O."/>
            <person name="Lister R."/>
            <person name="Georgiou G."/>
            <person name="Paranjpe S.S."/>
            <person name="van Kruijsbergen I."/>
            <person name="Shu S."/>
            <person name="Carlson J."/>
            <person name="Kinoshita T."/>
            <person name="Ohta Y."/>
            <person name="Mawaribuchi S."/>
            <person name="Jenkins J."/>
            <person name="Grimwood J."/>
            <person name="Schmutz J."/>
            <person name="Mitros T."/>
            <person name="Mozaffari S.V."/>
            <person name="Suzuki Y."/>
            <person name="Haramoto Y."/>
            <person name="Yamamoto T.S."/>
            <person name="Takagi C."/>
            <person name="Heald R."/>
            <person name="Miller K."/>
            <person name="Haudenschild C."/>
            <person name="Kitzman J."/>
            <person name="Nakayama T."/>
            <person name="Izutsu Y."/>
            <person name="Robert J."/>
            <person name="Fortriede J."/>
            <person name="Burns K."/>
            <person name="Lotay V."/>
            <person name="Karimi K."/>
            <person name="Yasuoka Y."/>
            <person name="Dichmann D.S."/>
            <person name="Flajnik M.F."/>
            <person name="Houston D.W."/>
            <person name="Shendure J."/>
            <person name="DuPasquier L."/>
            <person name="Vize P.D."/>
            <person name="Zorn A.M."/>
            <person name="Ito M."/>
            <person name="Marcotte E.M."/>
            <person name="Wallingford J.B."/>
            <person name="Ito Y."/>
            <person name="Asashima M."/>
            <person name="Ueno N."/>
            <person name="Matsuda Y."/>
            <person name="Veenstra G.J."/>
            <person name="Fujiyama A."/>
            <person name="Harland R.M."/>
            <person name="Taira M."/>
            <person name="Rokhsar D.S."/>
        </authorList>
    </citation>
    <scope>NUCLEOTIDE SEQUENCE [LARGE SCALE GENOMIC DNA]</scope>
    <source>
        <strain evidence="2">J</strain>
    </source>
</reference>
<feature type="non-terminal residue" evidence="1">
    <location>
        <position position="12"/>
    </location>
</feature>
<proteinExistence type="predicted"/>
<dbReference type="EMBL" id="CM004471">
    <property type="protein sequence ID" value="OCT87395.1"/>
    <property type="molecule type" value="Genomic_DNA"/>
</dbReference>
<accession>A0A974HRA6</accession>
<gene>
    <name evidence="1" type="ORF">XELAEV_180210952mg</name>
</gene>
<dbReference type="Proteomes" id="UP000694892">
    <property type="component" value="Chromosome 3S"/>
</dbReference>
<evidence type="ECO:0000313" key="2">
    <source>
        <dbReference type="Proteomes" id="UP000694892"/>
    </source>
</evidence>
<protein>
    <submittedName>
        <fullName evidence="1">Uncharacterized protein</fullName>
    </submittedName>
</protein>